<protein>
    <submittedName>
        <fullName evidence="1">AB1gp69</fullName>
    </submittedName>
</protein>
<dbReference type="EMBL" id="HM368260">
    <property type="protein sequence ID" value="ADO14440.1"/>
    <property type="molecule type" value="Genomic_DNA"/>
</dbReference>
<reference evidence="1 2" key="1">
    <citation type="journal article" date="2012" name="Gene">
        <title>Bioinformatic analysis of the Acinetobacter baumannii phage AB1 genome.</title>
        <authorList>
            <person name="Li P."/>
            <person name="Chen B."/>
            <person name="Song Z."/>
            <person name="Song Y."/>
            <person name="Yang Y."/>
            <person name="Ma P."/>
            <person name="Wang H."/>
            <person name="Ying J."/>
            <person name="Ren P."/>
            <person name="Yang L."/>
            <person name="Gao G."/>
            <person name="Jin S."/>
            <person name="Bao Q."/>
            <person name="Yang H."/>
        </authorList>
    </citation>
    <scope>NUCLEOTIDE SEQUENCE [LARGE SCALE GENOMIC DNA]</scope>
    <source>
        <strain evidence="1">AB1</strain>
    </source>
</reference>
<name>E2GM07_9CAUD</name>
<proteinExistence type="predicted"/>
<accession>E2GM07</accession>
<keyword evidence="2" id="KW-1185">Reference proteome</keyword>
<evidence type="ECO:0000313" key="1">
    <source>
        <dbReference type="EMBL" id="ADO14440.1"/>
    </source>
</evidence>
<organism evidence="1 2">
    <name type="scientific">Acinetobacter phage AB1</name>
    <dbReference type="NCBI Taxonomy" id="889876"/>
    <lineage>
        <taxon>Viruses</taxon>
        <taxon>Duplodnaviria</taxon>
        <taxon>Heunggongvirae</taxon>
        <taxon>Uroviricota</taxon>
        <taxon>Caudoviricetes</taxon>
        <taxon>Obolenskvirus</taxon>
        <taxon>Obolenskvirus AB1</taxon>
    </lineage>
</organism>
<dbReference type="Proteomes" id="UP000007045">
    <property type="component" value="Segment"/>
</dbReference>
<sequence length="43" mass="4824">MIGRVFQFGQTIAIQQVWVKGNVATKNHIKMVLIGLLAIMKNI</sequence>
<evidence type="ECO:0000313" key="2">
    <source>
        <dbReference type="Proteomes" id="UP000007045"/>
    </source>
</evidence>
<gene>
    <name evidence="1" type="ORF">AB1-69</name>
</gene>